<dbReference type="Proteomes" id="UP000176770">
    <property type="component" value="Unassembled WGS sequence"/>
</dbReference>
<dbReference type="STRING" id="1802165.A3F94_01330"/>
<sequence>MGMSQQILEKLFDSPTKLRLLKLFLRNPGKKFSLKDIREKTLLKTAQINKELKKLEDIKIIQIRKQRGKRDKLFQLNMGFIFIKELQNLILKSSPTDQDKMTQKLRGLGGIKLAVLSGVFIRHDNEDVRADLLLVGDRVNDKRLAGFMKNLEAEAGTEIDYAVFDNEEFQYRQKMFDRFLRDILEKPHKKLINKIIK</sequence>
<organism evidence="1 2">
    <name type="scientific">Candidatus Spechtbacteria bacterium RIFCSPLOWO2_12_FULL_38_22</name>
    <dbReference type="NCBI Taxonomy" id="1802165"/>
    <lineage>
        <taxon>Bacteria</taxon>
        <taxon>Candidatus Spechtiibacteriota</taxon>
    </lineage>
</organism>
<reference evidence="1 2" key="1">
    <citation type="journal article" date="2016" name="Nat. Commun.">
        <title>Thousands of microbial genomes shed light on interconnected biogeochemical processes in an aquifer system.</title>
        <authorList>
            <person name="Anantharaman K."/>
            <person name="Brown C.T."/>
            <person name="Hug L.A."/>
            <person name="Sharon I."/>
            <person name="Castelle C.J."/>
            <person name="Probst A.J."/>
            <person name="Thomas B.C."/>
            <person name="Singh A."/>
            <person name="Wilkins M.J."/>
            <person name="Karaoz U."/>
            <person name="Brodie E.L."/>
            <person name="Williams K.H."/>
            <person name="Hubbard S.S."/>
            <person name="Banfield J.F."/>
        </authorList>
    </citation>
    <scope>NUCLEOTIDE SEQUENCE [LARGE SCALE GENOMIC DNA]</scope>
</reference>
<dbReference type="InterPro" id="IPR036390">
    <property type="entry name" value="WH_DNA-bd_sf"/>
</dbReference>
<evidence type="ECO:0000313" key="2">
    <source>
        <dbReference type="Proteomes" id="UP000176770"/>
    </source>
</evidence>
<dbReference type="AlphaFoldDB" id="A0A1G2HHE6"/>
<proteinExistence type="predicted"/>
<protein>
    <recommendedName>
        <fullName evidence="3">HTH arsR-type domain-containing protein</fullName>
    </recommendedName>
</protein>
<evidence type="ECO:0000313" key="1">
    <source>
        <dbReference type="EMBL" id="OGZ61809.1"/>
    </source>
</evidence>
<dbReference type="InterPro" id="IPR036388">
    <property type="entry name" value="WH-like_DNA-bd_sf"/>
</dbReference>
<dbReference type="SUPFAM" id="SSF46785">
    <property type="entry name" value="Winged helix' DNA-binding domain"/>
    <property type="match status" value="1"/>
</dbReference>
<name>A0A1G2HHE6_9BACT</name>
<dbReference type="EMBL" id="MHOK01000016">
    <property type="protein sequence ID" value="OGZ61809.1"/>
    <property type="molecule type" value="Genomic_DNA"/>
</dbReference>
<comment type="caution">
    <text evidence="1">The sequence shown here is derived from an EMBL/GenBank/DDBJ whole genome shotgun (WGS) entry which is preliminary data.</text>
</comment>
<accession>A0A1G2HHE6</accession>
<gene>
    <name evidence="1" type="ORF">A3F94_01330</name>
</gene>
<dbReference type="Gene3D" id="1.10.10.10">
    <property type="entry name" value="Winged helix-like DNA-binding domain superfamily/Winged helix DNA-binding domain"/>
    <property type="match status" value="1"/>
</dbReference>
<evidence type="ECO:0008006" key="3">
    <source>
        <dbReference type="Google" id="ProtNLM"/>
    </source>
</evidence>